<evidence type="ECO:0000313" key="2">
    <source>
        <dbReference type="Proteomes" id="UP000245390"/>
    </source>
</evidence>
<evidence type="ECO:0000313" key="1">
    <source>
        <dbReference type="EMBL" id="PWK58762.1"/>
    </source>
</evidence>
<dbReference type="EMBL" id="QGGV01000001">
    <property type="protein sequence ID" value="PWK58762.1"/>
    <property type="molecule type" value="Genomic_DNA"/>
</dbReference>
<dbReference type="RefSeq" id="WP_126918489.1">
    <property type="nucleotide sequence ID" value="NZ_CP034588.1"/>
</dbReference>
<sequence length="157" mass="16830">MTVQDHPRGGTPVGHMGDLGAVEAAAVHFLRLWADGQTGRDAAVRELVEALGEKAGLATALAFEALFDLCARHGRRPLMRHDVLCGCLGADEACFATFISAAAEPAEEDAMLMAFLLVRADLAPILAGLARDVGMSLRRFALTKTREPARLRLKTLH</sequence>
<gene>
    <name evidence="1" type="ORF">C8D95_101577</name>
</gene>
<name>A0A316GDH1_9RHOB</name>
<reference evidence="1 2" key="1">
    <citation type="submission" date="2018-05" db="EMBL/GenBank/DDBJ databases">
        <title>Genomic Encyclopedia of Type Strains, Phase IV (KMG-IV): sequencing the most valuable type-strain genomes for metagenomic binning, comparative biology and taxonomic classification.</title>
        <authorList>
            <person name="Goeker M."/>
        </authorList>
    </citation>
    <scope>NUCLEOTIDE SEQUENCE [LARGE SCALE GENOMIC DNA]</scope>
    <source>
        <strain evidence="1 2">DSM 103371</strain>
    </source>
</reference>
<dbReference type="Proteomes" id="UP000245390">
    <property type="component" value="Unassembled WGS sequence"/>
</dbReference>
<keyword evidence="2" id="KW-1185">Reference proteome</keyword>
<dbReference type="AlphaFoldDB" id="A0A316GDH1"/>
<dbReference type="OrthoDB" id="7874397at2"/>
<dbReference type="KEGG" id="salo:EF888_04320"/>
<organism evidence="1 2">
    <name type="scientific">Silicimonas algicola</name>
    <dbReference type="NCBI Taxonomy" id="1826607"/>
    <lineage>
        <taxon>Bacteria</taxon>
        <taxon>Pseudomonadati</taxon>
        <taxon>Pseudomonadota</taxon>
        <taxon>Alphaproteobacteria</taxon>
        <taxon>Rhodobacterales</taxon>
        <taxon>Paracoccaceae</taxon>
    </lineage>
</organism>
<proteinExistence type="predicted"/>
<accession>A0A316GDH1</accession>
<comment type="caution">
    <text evidence="1">The sequence shown here is derived from an EMBL/GenBank/DDBJ whole genome shotgun (WGS) entry which is preliminary data.</text>
</comment>
<protein>
    <submittedName>
        <fullName evidence="1">Uncharacterized protein</fullName>
    </submittedName>
</protein>